<keyword evidence="4" id="KW-1185">Reference proteome</keyword>
<dbReference type="EMBL" id="RWGY01000013">
    <property type="protein sequence ID" value="TVU27115.1"/>
    <property type="molecule type" value="Genomic_DNA"/>
</dbReference>
<sequence length="185" mass="20281">MADRGLFEAQSLVKLELLCETNLMRYLLARAMVTWSVHPPRLVSLVWICSFSPGRNSKSRRSSDGSPEETSATIKSIRWPSFRFSRDSMLFKLEQLEEVHMTVLLCINRANEGTGRIYSHAPAAVCRLRLQCDPGLSPPASRPSRPAVAPAAPRVPSINAGARVAKAPRPTTAGPPFCSVTHSKA</sequence>
<dbReference type="AlphaFoldDB" id="A0A5J9UUA1"/>
<organism evidence="3 4">
    <name type="scientific">Eragrostis curvula</name>
    <name type="common">weeping love grass</name>
    <dbReference type="NCBI Taxonomy" id="38414"/>
    <lineage>
        <taxon>Eukaryota</taxon>
        <taxon>Viridiplantae</taxon>
        <taxon>Streptophyta</taxon>
        <taxon>Embryophyta</taxon>
        <taxon>Tracheophyta</taxon>
        <taxon>Spermatophyta</taxon>
        <taxon>Magnoliopsida</taxon>
        <taxon>Liliopsida</taxon>
        <taxon>Poales</taxon>
        <taxon>Poaceae</taxon>
        <taxon>PACMAD clade</taxon>
        <taxon>Chloridoideae</taxon>
        <taxon>Eragrostideae</taxon>
        <taxon>Eragrostidinae</taxon>
        <taxon>Eragrostis</taxon>
    </lineage>
</organism>
<proteinExistence type="predicted"/>
<evidence type="ECO:0000313" key="3">
    <source>
        <dbReference type="EMBL" id="TVU27115.1"/>
    </source>
</evidence>
<dbReference type="Gramene" id="TVU27115">
    <property type="protein sequence ID" value="TVU27115"/>
    <property type="gene ID" value="EJB05_29695"/>
</dbReference>
<evidence type="ECO:0000313" key="2">
    <source>
        <dbReference type="EMBL" id="TVU02613.1"/>
    </source>
</evidence>
<feature type="region of interest" description="Disordered" evidence="1">
    <location>
        <begin position="137"/>
        <end position="185"/>
    </location>
</feature>
<protein>
    <submittedName>
        <fullName evidence="3">Uncharacterized protein</fullName>
    </submittedName>
</protein>
<evidence type="ECO:0000256" key="1">
    <source>
        <dbReference type="SAM" id="MobiDB-lite"/>
    </source>
</evidence>
<gene>
    <name evidence="3" type="ORF">EJB05_29695</name>
    <name evidence="2" type="ORF">EJB05_51880</name>
</gene>
<dbReference type="EMBL" id="RWGY01000305">
    <property type="protein sequence ID" value="TVU02613.1"/>
    <property type="molecule type" value="Genomic_DNA"/>
</dbReference>
<dbReference type="Proteomes" id="UP000324897">
    <property type="component" value="Chromosome 2"/>
</dbReference>
<accession>A0A5J9UUA1</accession>
<comment type="caution">
    <text evidence="3">The sequence shown here is derived from an EMBL/GenBank/DDBJ whole genome shotgun (WGS) entry which is preliminary data.</text>
</comment>
<feature type="non-terminal residue" evidence="3">
    <location>
        <position position="1"/>
    </location>
</feature>
<evidence type="ECO:0000313" key="4">
    <source>
        <dbReference type="Proteomes" id="UP000324897"/>
    </source>
</evidence>
<dbReference type="Gramene" id="TVU02613">
    <property type="protein sequence ID" value="TVU02613"/>
    <property type="gene ID" value="EJB05_51880"/>
</dbReference>
<feature type="compositionally biased region" description="Low complexity" evidence="1">
    <location>
        <begin position="142"/>
        <end position="157"/>
    </location>
</feature>
<name>A0A5J9UUA1_9POAL</name>
<reference evidence="3 4" key="1">
    <citation type="journal article" date="2019" name="Sci. Rep.">
        <title>A high-quality genome of Eragrostis curvula grass provides insights into Poaceae evolution and supports new strategies to enhance forage quality.</title>
        <authorList>
            <person name="Carballo J."/>
            <person name="Santos B.A.C.M."/>
            <person name="Zappacosta D."/>
            <person name="Garbus I."/>
            <person name="Selva J.P."/>
            <person name="Gallo C.A."/>
            <person name="Diaz A."/>
            <person name="Albertini E."/>
            <person name="Caccamo M."/>
            <person name="Echenique V."/>
        </authorList>
    </citation>
    <scope>NUCLEOTIDE SEQUENCE [LARGE SCALE GENOMIC DNA]</scope>
    <source>
        <strain evidence="4">cv. Victoria</strain>
        <tissue evidence="3">Leaf</tissue>
    </source>
</reference>